<dbReference type="Pfam" id="PF00169">
    <property type="entry name" value="PH"/>
    <property type="match status" value="1"/>
</dbReference>
<evidence type="ECO:0000256" key="2">
    <source>
        <dbReference type="ARBA" id="ARBA00022490"/>
    </source>
</evidence>
<dbReference type="FunFam" id="1.25.40.20:FF:000006">
    <property type="entry name" value="Arf-GAP with SH3 domain, ANK repeat and PH domain-containing protein 2"/>
    <property type="match status" value="1"/>
</dbReference>
<keyword evidence="12" id="KW-1185">Reference proteome</keyword>
<dbReference type="InterPro" id="IPR036770">
    <property type="entry name" value="Ankyrin_rpt-contain_sf"/>
</dbReference>
<dbReference type="InterPro" id="IPR011993">
    <property type="entry name" value="PH-like_dom_sf"/>
</dbReference>
<name>A0A452SRS2_URSAM</name>
<dbReference type="Gene3D" id="2.30.29.30">
    <property type="entry name" value="Pleckstrin-homology domain (PH domain)/Phosphotyrosine-binding domain (PTB)"/>
    <property type="match status" value="1"/>
</dbReference>
<dbReference type="GO" id="GO:0061512">
    <property type="term" value="P:protein localization to cilium"/>
    <property type="evidence" value="ECO:0007669"/>
    <property type="project" value="Ensembl"/>
</dbReference>
<dbReference type="GO" id="GO:0005096">
    <property type="term" value="F:GTPase activator activity"/>
    <property type="evidence" value="ECO:0007669"/>
    <property type="project" value="InterPro"/>
</dbReference>
<dbReference type="PANTHER" id="PTHR45854">
    <property type="entry name" value="ASAP FAMILY MEMBER"/>
    <property type="match status" value="1"/>
</dbReference>
<dbReference type="GeneTree" id="ENSGT00940000158547"/>
<dbReference type="SUPFAM" id="SSF48403">
    <property type="entry name" value="Ankyrin repeat"/>
    <property type="match status" value="1"/>
</dbReference>
<feature type="compositionally biased region" description="Basic and acidic residues" evidence="8">
    <location>
        <begin position="468"/>
        <end position="479"/>
    </location>
</feature>
<dbReference type="Pfam" id="PF12796">
    <property type="entry name" value="Ank_2"/>
    <property type="match status" value="1"/>
</dbReference>
<feature type="compositionally biased region" description="Polar residues" evidence="8">
    <location>
        <begin position="480"/>
        <end position="494"/>
    </location>
</feature>
<dbReference type="SUPFAM" id="SSF50729">
    <property type="entry name" value="PH domain-like"/>
    <property type="match status" value="1"/>
</dbReference>
<dbReference type="CDD" id="cd13251">
    <property type="entry name" value="PH_ASAP"/>
    <property type="match status" value="1"/>
</dbReference>
<dbReference type="GO" id="GO:0005886">
    <property type="term" value="C:plasma membrane"/>
    <property type="evidence" value="ECO:0007669"/>
    <property type="project" value="Ensembl"/>
</dbReference>
<feature type="compositionally biased region" description="Polar residues" evidence="8">
    <location>
        <begin position="763"/>
        <end position="782"/>
    </location>
</feature>
<keyword evidence="7" id="KW-0863">Zinc-finger</keyword>
<feature type="repeat" description="ANK" evidence="6">
    <location>
        <begin position="347"/>
        <end position="382"/>
    </location>
</feature>
<dbReference type="AlphaFoldDB" id="A0A452SRS2"/>
<dbReference type="PROSITE" id="PS50115">
    <property type="entry name" value="ARFGAP"/>
    <property type="match status" value="1"/>
</dbReference>
<dbReference type="GO" id="GO:0032588">
    <property type="term" value="C:trans-Golgi network membrane"/>
    <property type="evidence" value="ECO:0007669"/>
    <property type="project" value="Ensembl"/>
</dbReference>
<dbReference type="GO" id="GO:0034451">
    <property type="term" value="C:centriolar satellite"/>
    <property type="evidence" value="ECO:0007669"/>
    <property type="project" value="Ensembl"/>
</dbReference>
<comment type="subcellular location">
    <subcellularLocation>
        <location evidence="1">Cytoplasm</location>
    </subcellularLocation>
</comment>
<dbReference type="InterPro" id="IPR038508">
    <property type="entry name" value="ArfGAP_dom_sf"/>
</dbReference>
<keyword evidence="5 6" id="KW-0040">ANK repeat</keyword>
<dbReference type="Pfam" id="PF01412">
    <property type="entry name" value="ArfGap"/>
    <property type="match status" value="1"/>
</dbReference>
<evidence type="ECO:0000313" key="11">
    <source>
        <dbReference type="Ensembl" id="ENSUAMP00000035556.1"/>
    </source>
</evidence>
<dbReference type="SMART" id="SM00233">
    <property type="entry name" value="PH"/>
    <property type="match status" value="1"/>
</dbReference>
<feature type="domain" description="Arf-GAP" evidence="10">
    <location>
        <begin position="186"/>
        <end position="309"/>
    </location>
</feature>
<dbReference type="SUPFAM" id="SSF57863">
    <property type="entry name" value="ArfGap/RecO-like zinc finger"/>
    <property type="match status" value="1"/>
</dbReference>
<feature type="compositionally biased region" description="Pro residues" evidence="8">
    <location>
        <begin position="704"/>
        <end position="714"/>
    </location>
</feature>
<evidence type="ECO:0000256" key="7">
    <source>
        <dbReference type="PROSITE-ProRule" id="PRU00288"/>
    </source>
</evidence>
<protein>
    <submittedName>
        <fullName evidence="11">ArfGAP with SH3 domain, ankyrin repeat and PH domain 1</fullName>
    </submittedName>
</protein>
<dbReference type="GO" id="GO:0060271">
    <property type="term" value="P:cilium assembly"/>
    <property type="evidence" value="ECO:0007669"/>
    <property type="project" value="Ensembl"/>
</dbReference>
<feature type="compositionally biased region" description="Pro residues" evidence="8">
    <location>
        <begin position="680"/>
        <end position="691"/>
    </location>
</feature>
<reference evidence="11" key="3">
    <citation type="submission" date="2025-09" db="UniProtKB">
        <authorList>
            <consortium name="Ensembl"/>
        </authorList>
    </citation>
    <scope>IDENTIFICATION</scope>
</reference>
<evidence type="ECO:0000259" key="10">
    <source>
        <dbReference type="PROSITE" id="PS50115"/>
    </source>
</evidence>
<feature type="domain" description="PH" evidence="9">
    <location>
        <begin position="75"/>
        <end position="163"/>
    </location>
</feature>
<evidence type="ECO:0000313" key="12">
    <source>
        <dbReference type="Proteomes" id="UP000291022"/>
    </source>
</evidence>
<proteinExistence type="predicted"/>
<dbReference type="InterPro" id="IPR043593">
    <property type="entry name" value="ASAP"/>
</dbReference>
<feature type="compositionally biased region" description="Acidic residues" evidence="8">
    <location>
        <begin position="458"/>
        <end position="467"/>
    </location>
</feature>
<dbReference type="FunFam" id="1.25.40.950:FF:000001">
    <property type="entry name" value="Arf-GAP with SH3 domain, ANK repeat and PH domain-containing protein 1"/>
    <property type="match status" value="1"/>
</dbReference>
<accession>A0A452SRS2</accession>
<dbReference type="GO" id="GO:0000139">
    <property type="term" value="C:Golgi membrane"/>
    <property type="evidence" value="ECO:0007669"/>
    <property type="project" value="Ensembl"/>
</dbReference>
<feature type="compositionally biased region" description="Low complexity" evidence="8">
    <location>
        <begin position="522"/>
        <end position="533"/>
    </location>
</feature>
<dbReference type="PROSITE" id="PS50003">
    <property type="entry name" value="PH_DOMAIN"/>
    <property type="match status" value="1"/>
</dbReference>
<dbReference type="Ensembl" id="ENSUAMT00000039589.1">
    <property type="protein sequence ID" value="ENSUAMP00000035556.1"/>
    <property type="gene ID" value="ENSUAMG00000026974.1"/>
</dbReference>
<organism evidence="11 12">
    <name type="scientific">Ursus americanus</name>
    <name type="common">American black bear</name>
    <name type="synonym">Euarctos americanus</name>
    <dbReference type="NCBI Taxonomy" id="9643"/>
    <lineage>
        <taxon>Eukaryota</taxon>
        <taxon>Metazoa</taxon>
        <taxon>Chordata</taxon>
        <taxon>Craniata</taxon>
        <taxon>Vertebrata</taxon>
        <taxon>Euteleostomi</taxon>
        <taxon>Mammalia</taxon>
        <taxon>Eutheria</taxon>
        <taxon>Laurasiatheria</taxon>
        <taxon>Carnivora</taxon>
        <taxon>Caniformia</taxon>
        <taxon>Ursidae</taxon>
        <taxon>Ursus</taxon>
    </lineage>
</organism>
<evidence type="ECO:0000256" key="1">
    <source>
        <dbReference type="ARBA" id="ARBA00004496"/>
    </source>
</evidence>
<dbReference type="PROSITE" id="PS50088">
    <property type="entry name" value="ANK_REPEAT"/>
    <property type="match status" value="1"/>
</dbReference>
<dbReference type="InterPro" id="IPR001164">
    <property type="entry name" value="ArfGAP_dom"/>
</dbReference>
<reference evidence="11" key="2">
    <citation type="submission" date="2025-08" db="UniProtKB">
        <authorList>
            <consortium name="Ensembl"/>
        </authorList>
    </citation>
    <scope>IDENTIFICATION</scope>
</reference>
<feature type="compositionally biased region" description="Low complexity" evidence="8">
    <location>
        <begin position="554"/>
        <end position="567"/>
    </location>
</feature>
<evidence type="ECO:0000256" key="6">
    <source>
        <dbReference type="PROSITE-ProRule" id="PRU00023"/>
    </source>
</evidence>
<evidence type="ECO:0000259" key="9">
    <source>
        <dbReference type="PROSITE" id="PS50003"/>
    </source>
</evidence>
<dbReference type="InterPro" id="IPR037844">
    <property type="entry name" value="PH_ASAP"/>
</dbReference>
<keyword evidence="4" id="KW-0862">Zinc</keyword>
<dbReference type="SMART" id="SM00248">
    <property type="entry name" value="ANK"/>
    <property type="match status" value="2"/>
</dbReference>
<feature type="region of interest" description="Disordered" evidence="8">
    <location>
        <begin position="521"/>
        <end position="822"/>
    </location>
</feature>
<dbReference type="GO" id="GO:0002102">
    <property type="term" value="C:podosome"/>
    <property type="evidence" value="ECO:0007669"/>
    <property type="project" value="TreeGrafter"/>
</dbReference>
<feature type="region of interest" description="Disordered" evidence="8">
    <location>
        <begin position="456"/>
        <end position="507"/>
    </location>
</feature>
<dbReference type="Gene3D" id="1.25.40.950">
    <property type="match status" value="1"/>
</dbReference>
<dbReference type="InterPro" id="IPR037278">
    <property type="entry name" value="ARFGAP/RecO"/>
</dbReference>
<feature type="compositionally biased region" description="Basic and acidic residues" evidence="8">
    <location>
        <begin position="649"/>
        <end position="659"/>
    </location>
</feature>
<dbReference type="FunFam" id="1.10.220.150:FF:000002">
    <property type="entry name" value="arf-GAP with SH3 domain, ANK repeat and PH domain-containing protein 1"/>
    <property type="match status" value="1"/>
</dbReference>
<evidence type="ECO:0000256" key="5">
    <source>
        <dbReference type="ARBA" id="ARBA00023043"/>
    </source>
</evidence>
<feature type="compositionally biased region" description="Low complexity" evidence="8">
    <location>
        <begin position="621"/>
        <end position="634"/>
    </location>
</feature>
<dbReference type="InterPro" id="IPR002110">
    <property type="entry name" value="Ankyrin_rpt"/>
</dbReference>
<evidence type="ECO:0000256" key="8">
    <source>
        <dbReference type="SAM" id="MobiDB-lite"/>
    </source>
</evidence>
<evidence type="ECO:0000256" key="4">
    <source>
        <dbReference type="ARBA" id="ARBA00022833"/>
    </source>
</evidence>
<dbReference type="CDD" id="cd08848">
    <property type="entry name" value="ArfGap_ASAP1"/>
    <property type="match status" value="1"/>
</dbReference>
<reference evidence="12" key="1">
    <citation type="submission" date="2016-06" db="EMBL/GenBank/DDBJ databases">
        <title>De novo assembly and RNA-Seq shows season-dependent expression and editing in black bear kidneys.</title>
        <authorList>
            <person name="Korstanje R."/>
            <person name="Srivastava A."/>
            <person name="Sarsani V.K."/>
            <person name="Sheehan S.M."/>
            <person name="Seger R.L."/>
            <person name="Barter M.E."/>
            <person name="Lindqvist C."/>
            <person name="Brody L.C."/>
            <person name="Mullikin J.C."/>
        </authorList>
    </citation>
    <scope>NUCLEOTIDE SEQUENCE [LARGE SCALE GENOMIC DNA]</scope>
</reference>
<dbReference type="STRING" id="9643.ENSUAMP00000035556"/>
<dbReference type="PANTHER" id="PTHR45854:SF2">
    <property type="entry name" value="ARF-GAP WITH SH3 DOMAIN, ANK REPEAT AND PH DOMAIN-CONTAINING PROTEIN 1"/>
    <property type="match status" value="1"/>
</dbReference>
<dbReference type="GO" id="GO:0008270">
    <property type="term" value="F:zinc ion binding"/>
    <property type="evidence" value="ECO:0007669"/>
    <property type="project" value="UniProtKB-KW"/>
</dbReference>
<dbReference type="SMART" id="SM00105">
    <property type="entry name" value="ArfGap"/>
    <property type="match status" value="1"/>
</dbReference>
<dbReference type="PRINTS" id="PR00405">
    <property type="entry name" value="REVINTRACTNG"/>
</dbReference>
<sequence>GWLVAILKLSVEKDVTCLGFMCTGDGSPVSAGFYEAKRGCKTTVALVTLTKCRCDHGTVSSLLSHFPSQMNQLLNRVVFDLLCRLRKVWQRRKCAVKNGILTISHATSNRQPAKLNLLTCQVKPNAEDKKSFDLISHNRTYHFQAEDEQDYVAWISVLTNSKEEALTMAFRGEQSTGENSLEDLTKAIIEDVQRLPGNDVCCDCGSSEPTWLSTNLGILTCIECSGIHREMGVHISRIQSLELDKLGTSELLLAKNVGNNSFNDIMEANLPSPSPKPTPSSDMTVRKEYITAKYVDHRFSRKACSSSSAKLNELLEAIKSRDLLALIQVYAEGVELMEPLLEPGQELGETALHLAVRTADQTSLHLVDFLVQNCGNLDKQTALGNTALHYCSMYSKPECLKLLLRSKPTVVNQAGETALDIAKRLKATQCEDLLSQAKSGKFNPHVHVEYEWNLRQEEMDESDDDLDDKPSPIKKERSPRPQSFCHSSSISPQDKLSLPGFSTPRDKQRLSYGAFTNQIFVSTSTDSPTSPTTEAPPLPPRNAGKGPTGPPSTLPLSTQTSSGSSTLSKKRPPPPPPGHKRTLSDPPSPLPHGPPNKGAVPWGNDVGPSSSSKTANKFEGLSQQSSTSSAKTALGPRVLPKLPQKVALRKTETSHHLSLDKANIPPEIFQKSSQLAELPQKPPPGDLPPKPTELAPKPQIGDLPPKPGELPPKPQLGDLPPKPQLADLPPKPQMKDLPPRPQLGDLLAKSQTGEVSPKAQQPPDITQKSQPADLSPNVQSRDAVQKQASEDSNELTPTLPETPVPLPRKINTVGRQKSRPDDSLFSLQIGHIEGQPERKGVFPVSFVHILSD</sequence>
<keyword evidence="2" id="KW-0963">Cytoplasm</keyword>
<dbReference type="Gene3D" id="1.25.40.20">
    <property type="entry name" value="Ankyrin repeat-containing domain"/>
    <property type="match status" value="1"/>
</dbReference>
<dbReference type="Proteomes" id="UP000291022">
    <property type="component" value="Unassembled WGS sequence"/>
</dbReference>
<gene>
    <name evidence="11" type="primary">ASAP1</name>
</gene>
<keyword evidence="3" id="KW-0479">Metal-binding</keyword>
<evidence type="ECO:0000256" key="3">
    <source>
        <dbReference type="ARBA" id="ARBA00022723"/>
    </source>
</evidence>
<dbReference type="Gene3D" id="1.10.220.150">
    <property type="entry name" value="Arf GTPase activating protein"/>
    <property type="match status" value="1"/>
</dbReference>
<dbReference type="GO" id="GO:1903527">
    <property type="term" value="P:positive regulation of membrane tubulation"/>
    <property type="evidence" value="ECO:0007669"/>
    <property type="project" value="TreeGrafter"/>
</dbReference>
<dbReference type="InterPro" id="IPR001849">
    <property type="entry name" value="PH_domain"/>
</dbReference>